<dbReference type="NCBIfam" id="NF041121">
    <property type="entry name" value="SAV_2336_NTERM"/>
    <property type="match status" value="1"/>
</dbReference>
<feature type="region of interest" description="Disordered" evidence="1">
    <location>
        <begin position="206"/>
        <end position="229"/>
    </location>
</feature>
<gene>
    <name evidence="3" type="ORF">DYY88_12580</name>
</gene>
<dbReference type="Pfam" id="PF03781">
    <property type="entry name" value="FGE-sulfatase"/>
    <property type="match status" value="1"/>
</dbReference>
<accession>A0A4Q7EAB7</accession>
<evidence type="ECO:0000256" key="1">
    <source>
        <dbReference type="SAM" id="MobiDB-lite"/>
    </source>
</evidence>
<evidence type="ECO:0000259" key="2">
    <source>
        <dbReference type="Pfam" id="PF03781"/>
    </source>
</evidence>
<dbReference type="PANTHER" id="PTHR23150">
    <property type="entry name" value="SULFATASE MODIFYING FACTOR 1, 2"/>
    <property type="match status" value="1"/>
</dbReference>
<feature type="region of interest" description="Disordered" evidence="1">
    <location>
        <begin position="64"/>
        <end position="103"/>
    </location>
</feature>
<dbReference type="Proteomes" id="UP000292459">
    <property type="component" value="Unassembled WGS sequence"/>
</dbReference>
<dbReference type="InterPro" id="IPR051043">
    <property type="entry name" value="Sulfatase_Mod_Factor_Kinase"/>
</dbReference>
<name>A0A4Q7EAB7_9CYAN</name>
<dbReference type="PANTHER" id="PTHR23150:SF19">
    <property type="entry name" value="FORMYLGLYCINE-GENERATING ENZYME"/>
    <property type="match status" value="1"/>
</dbReference>
<comment type="caution">
    <text evidence="3">The sequence shown here is derived from an EMBL/GenBank/DDBJ whole genome shotgun (WGS) entry which is preliminary data.</text>
</comment>
<evidence type="ECO:0000313" key="4">
    <source>
        <dbReference type="Proteomes" id="UP000292459"/>
    </source>
</evidence>
<reference evidence="3 4" key="1">
    <citation type="submission" date="2018-11" db="EMBL/GenBank/DDBJ databases">
        <title>Whole genome sequencing of an environmental sample.</title>
        <authorList>
            <person name="Sarangi A.N."/>
            <person name="Singh D."/>
            <person name="Tripathy S."/>
        </authorList>
    </citation>
    <scope>NUCLEOTIDE SEQUENCE [LARGE SCALE GENOMIC DNA]</scope>
    <source>
        <strain evidence="3 4">Lakshadweep</strain>
    </source>
</reference>
<dbReference type="OrthoDB" id="3981129at2"/>
<evidence type="ECO:0000313" key="3">
    <source>
        <dbReference type="EMBL" id="RZM79548.1"/>
    </source>
</evidence>
<sequence length="893" mass="99964">MSQNDFGPEFLDFTDVLKQVKLDLCAEDLMDILWLANQTGEIPSIAPDPTEDTDTDVDVVWGEDLPLSELPPPDRVAVTQRDSAPAGEQQTRQSPAGGIAVSAPAAPALRTRLELGRALRPLMRKVAALNRQYLDEDATANQIAEQDVWLPVMRPAAERWLELALVVEETDSMPIWRSLIQELRLLTERQGAFRTVQSWRLTADESGQPQLFSGNHAPRPGQRSRSPKELIDPAGRRLILVVSDCTSALWRQSQLYRWLELWENHAPTTVMQLLPQRLWERSALGEGTPVWVKSLTPGTVTANWQVEAPLDFLMDESDGEPSPATLTVPVVTVEPNSIKPWARVLVGAGEARAAAVQFDWSNIPPPPAKTSEDMEPLALVRRFRGGASIVAQRLAGMMAAVPVSPEITDLLRQTLLPEARQVHVAEVFMSGLIRMTRTEKPEGGHSQTYDFVSEKVRDLLTDAVDVPTTEKVLDTVSAYLSERWGLGTRTFEALLTPDLELSEEAEGQVLPFAYLARRTLQRMGQEYAELVELLGQPEAPQSIDETHAAPTETEFSPLKTFEFEVARFVSATVTLPELRTKEFEVVTVELESTTAILKPFEFETATIAKQDQRILFGLGPQRTRWQIEKQQGQGRQLVELLGDDLTLEMVWVPSGSFIMGSPTDEPERTSDEGPQHEVAVSSFLIGRYPVTQAQWRFVAGLQRIQTKLNPGLSNKLLKFEGHDLPVIKVSWNEAQEFCQRLSAYTQREYRIPSESEWEYACRAETKTPFHFGEMITTDLANYNGSEVYNNGPTGQNRDKTTRVGSFPANKWGISDMHGNVWEWCEDMWHSNYEGAPIDGSAWTQSDDKRPVMRGGSWFTFSRGCRSAYREPANRSGALNYVGFRVCLSTSSLS</sequence>
<protein>
    <submittedName>
        <fullName evidence="3">Formylglycine-generating enzyme family protein</fullName>
    </submittedName>
</protein>
<keyword evidence="4" id="KW-1185">Reference proteome</keyword>
<dbReference type="RefSeq" id="WP_039727590.1">
    <property type="nucleotide sequence ID" value="NZ_QVFV01000002.1"/>
</dbReference>
<dbReference type="InterPro" id="IPR042095">
    <property type="entry name" value="SUMF_sf"/>
</dbReference>
<organism evidence="3 4">
    <name type="scientific">Leptolyngbya iicbica LK</name>
    <dbReference type="NCBI Taxonomy" id="2294035"/>
    <lineage>
        <taxon>Bacteria</taxon>
        <taxon>Bacillati</taxon>
        <taxon>Cyanobacteriota</taxon>
        <taxon>Cyanophyceae</taxon>
        <taxon>Leptolyngbyales</taxon>
        <taxon>Leptolyngbyaceae</taxon>
        <taxon>Leptolyngbya group</taxon>
        <taxon>Leptolyngbya</taxon>
        <taxon>Leptolyngbya iicbica</taxon>
    </lineage>
</organism>
<feature type="domain" description="Sulfatase-modifying factor enzyme-like" evidence="2">
    <location>
        <begin position="648"/>
        <end position="885"/>
    </location>
</feature>
<dbReference type="AlphaFoldDB" id="A0A4Q7EAB7"/>
<dbReference type="EMBL" id="QVFV01000002">
    <property type="protein sequence ID" value="RZM79548.1"/>
    <property type="molecule type" value="Genomic_DNA"/>
</dbReference>
<dbReference type="InterPro" id="IPR005532">
    <property type="entry name" value="SUMF_dom"/>
</dbReference>
<dbReference type="InterPro" id="IPR016187">
    <property type="entry name" value="CTDL_fold"/>
</dbReference>
<dbReference type="SUPFAM" id="SSF56436">
    <property type="entry name" value="C-type lectin-like"/>
    <property type="match status" value="1"/>
</dbReference>
<proteinExistence type="predicted"/>
<dbReference type="GO" id="GO:0120147">
    <property type="term" value="F:formylglycine-generating oxidase activity"/>
    <property type="evidence" value="ECO:0007669"/>
    <property type="project" value="TreeGrafter"/>
</dbReference>
<dbReference type="Gene3D" id="3.90.1580.10">
    <property type="entry name" value="paralog of FGE (formylglycine-generating enzyme)"/>
    <property type="match status" value="1"/>
</dbReference>
<dbReference type="InterPro" id="IPR047738">
    <property type="entry name" value="SAV_2336-like_N"/>
</dbReference>